<dbReference type="STRING" id="1292034.OR37_00460"/>
<evidence type="ECO:0000313" key="2">
    <source>
        <dbReference type="Proteomes" id="UP000013063"/>
    </source>
</evidence>
<sequence>MKNILLLVHEDKGQEARLQTALDLARALNGHIRCAEVTPLPVYPGDFDGSMAGMVVAEDIKTEASLRRRLDVRLAHEDVSFDWTDDLGDMALCLANQSRLTDLIIVNCKKDAFFEQDRRGLASDLVMSARCPIVAVPDAAVGLNVSGAAMIAWDGSEPAAAALRAAIPLLKLARSVHLVSVGQIVDGPSARAAAVYLSRHDIHAKVHLLDSVAQTPDVLLLRQAEIDRAAYCVMGAYGRGRLYETVFGGVTRRMIEAARIPLILSR</sequence>
<gene>
    <name evidence="1" type="ORF">OR37_00460</name>
</gene>
<dbReference type="RefSeq" id="WP_004615537.1">
    <property type="nucleotide sequence ID" value="NZ_APMP01000001.1"/>
</dbReference>
<accession>R0ESJ4</accession>
<dbReference type="Gene3D" id="3.40.50.12370">
    <property type="match status" value="1"/>
</dbReference>
<dbReference type="Proteomes" id="UP000013063">
    <property type="component" value="Unassembled WGS sequence"/>
</dbReference>
<reference evidence="1 2" key="1">
    <citation type="journal article" date="2013" name="Genome Announc.">
        <title>Draft Genome Sequence for Caulobacter sp. Strain OR37, a Bacterium Tolerant to Heavy Metals.</title>
        <authorList>
            <person name="Utturkar S.M."/>
            <person name="Bollmann A."/>
            <person name="Brzoska R.M."/>
            <person name="Klingeman D.M."/>
            <person name="Epstein S.E."/>
            <person name="Palumbo A.V."/>
            <person name="Brown S.D."/>
        </authorList>
    </citation>
    <scope>NUCLEOTIDE SEQUENCE [LARGE SCALE GENOMIC DNA]</scope>
    <source>
        <strain evidence="1 2">OR37</strain>
    </source>
</reference>
<proteinExistence type="predicted"/>
<evidence type="ECO:0000313" key="1">
    <source>
        <dbReference type="EMBL" id="ENZ83952.1"/>
    </source>
</evidence>
<dbReference type="eggNOG" id="COG0589">
    <property type="taxonomic scope" value="Bacteria"/>
</dbReference>
<protein>
    <submittedName>
        <fullName evidence="1">Uncharacterized protein</fullName>
    </submittedName>
</protein>
<comment type="caution">
    <text evidence="1">The sequence shown here is derived from an EMBL/GenBank/DDBJ whole genome shotgun (WGS) entry which is preliminary data.</text>
</comment>
<dbReference type="AlphaFoldDB" id="R0ESJ4"/>
<dbReference type="OrthoDB" id="9804721at2"/>
<organism evidence="1 2">
    <name type="scientific">Caulobacter vibrioides OR37</name>
    <dbReference type="NCBI Taxonomy" id="1292034"/>
    <lineage>
        <taxon>Bacteria</taxon>
        <taxon>Pseudomonadati</taxon>
        <taxon>Pseudomonadota</taxon>
        <taxon>Alphaproteobacteria</taxon>
        <taxon>Caulobacterales</taxon>
        <taxon>Caulobacteraceae</taxon>
        <taxon>Caulobacter</taxon>
    </lineage>
</organism>
<keyword evidence="2" id="KW-1185">Reference proteome</keyword>
<dbReference type="SUPFAM" id="SSF52402">
    <property type="entry name" value="Adenine nucleotide alpha hydrolases-like"/>
    <property type="match status" value="2"/>
</dbReference>
<name>R0ESJ4_CAUVI</name>
<dbReference type="EMBL" id="APMP01000001">
    <property type="protein sequence ID" value="ENZ83952.1"/>
    <property type="molecule type" value="Genomic_DNA"/>
</dbReference>
<dbReference type="PATRIC" id="fig|1292034.3.peg.458"/>